<evidence type="ECO:0000256" key="5">
    <source>
        <dbReference type="ARBA" id="ARBA00022692"/>
    </source>
</evidence>
<feature type="transmembrane region" description="Helical" evidence="8">
    <location>
        <begin position="140"/>
        <end position="161"/>
    </location>
</feature>
<reference evidence="9 10" key="1">
    <citation type="submission" date="2018-01" db="EMBL/GenBank/DDBJ databases">
        <title>Halomonas endophytica sp. nov., isolated from storage liquid in the stems of Populus euphratica.</title>
        <authorList>
            <person name="Chen C."/>
        </authorList>
    </citation>
    <scope>NUCLEOTIDE SEQUENCE [LARGE SCALE GENOMIC DNA]</scope>
    <source>
        <strain evidence="9 10">MC28</strain>
    </source>
</reference>
<feature type="transmembrane region" description="Helical" evidence="8">
    <location>
        <begin position="167"/>
        <end position="187"/>
    </location>
</feature>
<protein>
    <submittedName>
        <fullName evidence="9">Iron ABC transporter permease</fullName>
    </submittedName>
</protein>
<feature type="transmembrane region" description="Helical" evidence="8">
    <location>
        <begin position="194"/>
        <end position="218"/>
    </location>
</feature>
<dbReference type="AlphaFoldDB" id="A0A2N7UAU9"/>
<feature type="transmembrane region" description="Helical" evidence="8">
    <location>
        <begin position="238"/>
        <end position="257"/>
    </location>
</feature>
<proteinExistence type="inferred from homology"/>
<evidence type="ECO:0000256" key="8">
    <source>
        <dbReference type="SAM" id="Phobius"/>
    </source>
</evidence>
<comment type="similarity">
    <text evidence="2">Belongs to the binding-protein-dependent transport system permease family. FecCD subfamily.</text>
</comment>
<evidence type="ECO:0000256" key="3">
    <source>
        <dbReference type="ARBA" id="ARBA00022448"/>
    </source>
</evidence>
<dbReference type="CDD" id="cd06550">
    <property type="entry name" value="TM_ABC_iron-siderophores_like"/>
    <property type="match status" value="1"/>
</dbReference>
<feature type="transmembrane region" description="Helical" evidence="8">
    <location>
        <begin position="111"/>
        <end position="128"/>
    </location>
</feature>
<dbReference type="Pfam" id="PF01032">
    <property type="entry name" value="FecCD"/>
    <property type="match status" value="1"/>
</dbReference>
<sequence length="379" mass="39512">MSHLSFRSRTLHDRTLDIPQLSDEVRVPAPPGSWRLAWRWPVAEPRWASVLVERRSVIANLLLTVVLLLSSLMYLAVGSVVLGPLELLAVLRGEGDMVAAFMVHELRLPRLTAAWLTGAAFAVAGCLMQTLARNRLATPGIIGIDNGATAFAVASVVGISVSLAPPAMALMGAATAAAITFGLAVGGGTRGYRFIVAGIGVGAVFGAITQLLLARVGIDTANAAYPWTIGTLNARPANAMVVLAVGLAIGLLLAMWLSRSLSLMRFSDAVAQGLGIVIQRRRWQVLTVSVLLTGLAVAVAGPVGMVGLIGPEIARSLSSRRGVPIIGSALAGALVMVLSDLVGRVLLAPIELPVGIVTAVVGGPWLLWILLRPASRNLV</sequence>
<keyword evidence="3" id="KW-0813">Transport</keyword>
<dbReference type="InterPro" id="IPR000522">
    <property type="entry name" value="ABC_transptr_permease_BtuC"/>
</dbReference>
<evidence type="ECO:0000256" key="6">
    <source>
        <dbReference type="ARBA" id="ARBA00022989"/>
    </source>
</evidence>
<accession>A0A2N7UAU9</accession>
<dbReference type="SUPFAM" id="SSF81345">
    <property type="entry name" value="ABC transporter involved in vitamin B12 uptake, BtuC"/>
    <property type="match status" value="1"/>
</dbReference>
<dbReference type="PANTHER" id="PTHR30472:SF24">
    <property type="entry name" value="FERRIC ENTEROBACTIN TRANSPORT SYSTEM PERMEASE PROTEIN FEPG"/>
    <property type="match status" value="1"/>
</dbReference>
<dbReference type="GO" id="GO:0033214">
    <property type="term" value="P:siderophore-iron import into cell"/>
    <property type="evidence" value="ECO:0007669"/>
    <property type="project" value="TreeGrafter"/>
</dbReference>
<evidence type="ECO:0000256" key="4">
    <source>
        <dbReference type="ARBA" id="ARBA00022475"/>
    </source>
</evidence>
<dbReference type="Proteomes" id="UP000235803">
    <property type="component" value="Unassembled WGS sequence"/>
</dbReference>
<dbReference type="PANTHER" id="PTHR30472">
    <property type="entry name" value="FERRIC ENTEROBACTIN TRANSPORT SYSTEM PERMEASE PROTEIN"/>
    <property type="match status" value="1"/>
</dbReference>
<feature type="transmembrane region" description="Helical" evidence="8">
    <location>
        <begin position="354"/>
        <end position="371"/>
    </location>
</feature>
<evidence type="ECO:0000313" key="10">
    <source>
        <dbReference type="Proteomes" id="UP000235803"/>
    </source>
</evidence>
<keyword evidence="6 8" id="KW-1133">Transmembrane helix</keyword>
<comment type="subcellular location">
    <subcellularLocation>
        <location evidence="1">Cell membrane</location>
        <topology evidence="1">Multi-pass membrane protein</topology>
    </subcellularLocation>
</comment>
<dbReference type="EMBL" id="PNRF01000007">
    <property type="protein sequence ID" value="PMR77550.1"/>
    <property type="molecule type" value="Genomic_DNA"/>
</dbReference>
<dbReference type="OrthoDB" id="9055647at2"/>
<dbReference type="GO" id="GO:0005886">
    <property type="term" value="C:plasma membrane"/>
    <property type="evidence" value="ECO:0007669"/>
    <property type="project" value="UniProtKB-SubCell"/>
</dbReference>
<dbReference type="InterPro" id="IPR037294">
    <property type="entry name" value="ABC_BtuC-like"/>
</dbReference>
<keyword evidence="4" id="KW-1003">Cell membrane</keyword>
<dbReference type="GO" id="GO:0022857">
    <property type="term" value="F:transmembrane transporter activity"/>
    <property type="evidence" value="ECO:0007669"/>
    <property type="project" value="InterPro"/>
</dbReference>
<evidence type="ECO:0000256" key="7">
    <source>
        <dbReference type="ARBA" id="ARBA00023136"/>
    </source>
</evidence>
<dbReference type="Gene3D" id="1.10.3470.10">
    <property type="entry name" value="ABC transporter involved in vitamin B12 uptake, BtuC"/>
    <property type="match status" value="1"/>
</dbReference>
<feature type="transmembrane region" description="Helical" evidence="8">
    <location>
        <begin position="322"/>
        <end position="342"/>
    </location>
</feature>
<organism evidence="9 10">
    <name type="scientific">Billgrantia endophytica</name>
    <dbReference type="NCBI Taxonomy" id="2033802"/>
    <lineage>
        <taxon>Bacteria</taxon>
        <taxon>Pseudomonadati</taxon>
        <taxon>Pseudomonadota</taxon>
        <taxon>Gammaproteobacteria</taxon>
        <taxon>Oceanospirillales</taxon>
        <taxon>Halomonadaceae</taxon>
        <taxon>Billgrantia</taxon>
    </lineage>
</organism>
<name>A0A2N7UAU9_9GAMM</name>
<keyword evidence="7 8" id="KW-0472">Membrane</keyword>
<keyword evidence="5 8" id="KW-0812">Transmembrane</keyword>
<comment type="caution">
    <text evidence="9">The sequence shown here is derived from an EMBL/GenBank/DDBJ whole genome shotgun (WGS) entry which is preliminary data.</text>
</comment>
<keyword evidence="10" id="KW-1185">Reference proteome</keyword>
<feature type="transmembrane region" description="Helical" evidence="8">
    <location>
        <begin position="285"/>
        <end position="310"/>
    </location>
</feature>
<gene>
    <name evidence="9" type="ORF">C1H69_02150</name>
</gene>
<evidence type="ECO:0000313" key="9">
    <source>
        <dbReference type="EMBL" id="PMR77550.1"/>
    </source>
</evidence>
<feature type="transmembrane region" description="Helical" evidence="8">
    <location>
        <begin position="61"/>
        <end position="91"/>
    </location>
</feature>
<evidence type="ECO:0000256" key="2">
    <source>
        <dbReference type="ARBA" id="ARBA00007935"/>
    </source>
</evidence>
<evidence type="ECO:0000256" key="1">
    <source>
        <dbReference type="ARBA" id="ARBA00004651"/>
    </source>
</evidence>